<gene>
    <name evidence="2" type="ORF">MMA15_10720</name>
</gene>
<dbReference type="EMBL" id="JAKWJU010000002">
    <property type="protein sequence ID" value="MCH6160854.1"/>
    <property type="molecule type" value="Genomic_DNA"/>
</dbReference>
<reference evidence="2" key="2">
    <citation type="journal article" date="2023" name="Int. J. Syst. Evol. Microbiol.">
        <title>Streptomyces marispadix sp. nov., isolated from marine beach sediment of the Northern Coast of Portugal.</title>
        <authorList>
            <person name="dos Santos J.D.N."/>
            <person name="Vitorino I.R."/>
            <person name="Kallscheuer N."/>
            <person name="Srivastava A."/>
            <person name="Krautwurst S."/>
            <person name="Marz M."/>
            <person name="Jogler C."/>
            <person name="Lobo Da Cunha A."/>
            <person name="Catita J."/>
            <person name="Goncalves H."/>
            <person name="Gonzalez I."/>
            <person name="Reyes F."/>
            <person name="Lage O.M."/>
        </authorList>
    </citation>
    <scope>NUCLEOTIDE SEQUENCE</scope>
    <source>
        <strain evidence="2">M600PL45_2</strain>
    </source>
</reference>
<dbReference type="Proteomes" id="UP001166784">
    <property type="component" value="Unassembled WGS sequence"/>
</dbReference>
<evidence type="ECO:0000256" key="1">
    <source>
        <dbReference type="SAM" id="MobiDB-lite"/>
    </source>
</evidence>
<comment type="caution">
    <text evidence="2">The sequence shown here is derived from an EMBL/GenBank/DDBJ whole genome shotgun (WGS) entry which is preliminary data.</text>
</comment>
<protein>
    <submittedName>
        <fullName evidence="2">Uncharacterized protein</fullName>
    </submittedName>
</protein>
<feature type="compositionally biased region" description="Gly residues" evidence="1">
    <location>
        <begin position="111"/>
        <end position="138"/>
    </location>
</feature>
<name>A0ABS9SX47_9ACTN</name>
<dbReference type="RefSeq" id="WP_241058879.1">
    <property type="nucleotide sequence ID" value="NZ_JAKWJU010000002.1"/>
</dbReference>
<sequence>MDGDDPHIHVESKVVGGAAAVRSVTASTFGLAGDLPSVVTSGCGTSVPYAMTSSRPDRVTCLPCREHARREHLRFADQVESLSRMPGSVITPEQAKPAADEHRALARRFADGGGEAEQGGYGAGGDGSGSGSGSGPRA</sequence>
<organism evidence="2 3">
    <name type="scientific">Streptomyces marispadix</name>
    <dbReference type="NCBI Taxonomy" id="2922868"/>
    <lineage>
        <taxon>Bacteria</taxon>
        <taxon>Bacillati</taxon>
        <taxon>Actinomycetota</taxon>
        <taxon>Actinomycetes</taxon>
        <taxon>Kitasatosporales</taxon>
        <taxon>Streptomycetaceae</taxon>
        <taxon>Streptomyces</taxon>
    </lineage>
</organism>
<keyword evidence="3" id="KW-1185">Reference proteome</keyword>
<proteinExistence type="predicted"/>
<evidence type="ECO:0000313" key="3">
    <source>
        <dbReference type="Proteomes" id="UP001166784"/>
    </source>
</evidence>
<feature type="region of interest" description="Disordered" evidence="1">
    <location>
        <begin position="107"/>
        <end position="138"/>
    </location>
</feature>
<evidence type="ECO:0000313" key="2">
    <source>
        <dbReference type="EMBL" id="MCH6160854.1"/>
    </source>
</evidence>
<reference evidence="2" key="1">
    <citation type="submission" date="2022-03" db="EMBL/GenBank/DDBJ databases">
        <authorList>
            <person name="Santos J.D.N."/>
            <person name="Kallscheuer N."/>
            <person name="Jogler C."/>
            <person name="Lage O.M."/>
        </authorList>
    </citation>
    <scope>NUCLEOTIDE SEQUENCE</scope>
    <source>
        <strain evidence="2">M600PL45_2</strain>
    </source>
</reference>
<accession>A0ABS9SX47</accession>